<organism evidence="4 5">
    <name type="scientific">Nonomuraea dietziae</name>
    <dbReference type="NCBI Taxonomy" id="65515"/>
    <lineage>
        <taxon>Bacteria</taxon>
        <taxon>Bacillati</taxon>
        <taxon>Actinomycetota</taxon>
        <taxon>Actinomycetes</taxon>
        <taxon>Streptosporangiales</taxon>
        <taxon>Streptosporangiaceae</taxon>
        <taxon>Nonomuraea</taxon>
    </lineage>
</organism>
<dbReference type="EMBL" id="JACIBV010000003">
    <property type="protein sequence ID" value="MBB3733992.1"/>
    <property type="molecule type" value="Genomic_DNA"/>
</dbReference>
<evidence type="ECO:0000313" key="5">
    <source>
        <dbReference type="Proteomes" id="UP000579945"/>
    </source>
</evidence>
<feature type="domain" description="Glycoside hydrolase 123 catalytic" evidence="1">
    <location>
        <begin position="262"/>
        <end position="467"/>
    </location>
</feature>
<sequence length="1150" mass="125778">MRRDRAIPAERATRISLQAARNEYESGQIIVRTATGSVQIGVSSTSLSGPGGATVPNSLITFYEQRYVEVPRSEDNPKYTAGWYPDALVPITPGATITVTASQNAALWFTVKIPKGQAPGVYSGTITLTGGDAPFTIPLSVDVWNFEVPDAPSFDTSCAIWYPQVGAAHGLTWGTAAYDQMMRAYWDFQTGFRLAGADIPVRGNPGPPVPGYPPGPGPDPSPAVFLAHAEEHLADPRIRKYRIPLYTTGDNDRGFQTDTSKLREVVAGLRAKGLLERGFFYYADEPMNDQHYQNVKNLFTLVDTIAPDVPHVLTLTGPPRQDLLDFVRAWAFVVTAPKPELPNVVQALRSRGDLVWWYTAWGHNYPTPSVFIHDSLVGTRLLPWIQQYMGIEGYLFWSTTVFGTYDGTTYYRSSQNWQDRWTNPNPLWDFSGDGFFLYPGKQVGVNGPVGSIRLHGLREGFEDAEYLVRYEKRAVAIAQEWNVAFDAKSALHSYHDVLHEWLEPYQDDPALFDRIRAQVGAEVAQLHGAAPALVHIGRPTAHHVPVTVHTARGATLSIDGVTRTRAGGNAISDTYELILGLPQGRRDVSLAVTANGVTSRFSRTIQVGPVATPHEIIINSFESDVDVGRVKPTNVSITRSDQHATAGRSSAKMVFAANVDNAGAFFYTRHADHPEWSIGRNDWSTLEAVEMDVYNDSDDLVVMHLNFYDPVHFGGDNPFYLSPRERHAVRVPLTNLPNNLAEITSMELRAPRRAQPLTLYVDNVRFTRSRTGLPSPGTWLRQDGRRRLTLHVARSDGGIAMARQTGADPAGWEFTNAADEGLRGPVAGTVASAVDPGARLNLIATTGVGQPLQWSREQTPTGTWRRWLLDLTPDNGTRPSLMGHPAAALDVNGRLTYCSRTTDGFLILGQQDAPGSETWRATYLTSTRDGSRVRVAGDPALIQDPSGKLTFFAQGIGGQLLHGWQLTPGSAQWNSDFLHQNGTGAAAVITGRPAVSQTISGRLTFHARDTSGRMVHGWQSTPGNGPWRWDFLPLTTNVDDGGTHVTVTIAGDPALTLDPSGRLVYFARTADGRVFHSWQRYPDEGPWDATIIRTSGSPITVVGDGAAAQDITGRVHYFARTAAGTLRHAWQDAPGLGPWHAAELGSGIAT</sequence>
<accession>A0A7W5VB27</accession>
<comment type="caution">
    <text evidence="4">The sequence shown here is derived from an EMBL/GenBank/DDBJ whole genome shotgun (WGS) entry which is preliminary data.</text>
</comment>
<name>A0A7W5VB27_9ACTN</name>
<gene>
    <name evidence="4" type="ORF">FHR33_009945</name>
</gene>
<dbReference type="Pfam" id="PF22680">
    <property type="entry name" value="Glyco_hydro_123_N_2"/>
    <property type="match status" value="1"/>
</dbReference>
<feature type="domain" description="Glycoside hydrolase 123 N-terminal" evidence="2">
    <location>
        <begin position="8"/>
        <end position="129"/>
    </location>
</feature>
<dbReference type="Pfam" id="PF26607">
    <property type="entry name" value="DUF8189"/>
    <property type="match status" value="2"/>
</dbReference>
<dbReference type="GeneID" id="95395886"/>
<evidence type="ECO:0008006" key="6">
    <source>
        <dbReference type="Google" id="ProtNLM"/>
    </source>
</evidence>
<dbReference type="InterPro" id="IPR025150">
    <property type="entry name" value="GH123_cat"/>
</dbReference>
<dbReference type="AlphaFoldDB" id="A0A7W5VB27"/>
<dbReference type="RefSeq" id="WP_183662896.1">
    <property type="nucleotide sequence ID" value="NZ_JACIBV010000003.1"/>
</dbReference>
<dbReference type="Gene3D" id="2.60.120.430">
    <property type="entry name" value="Galactose-binding lectin"/>
    <property type="match status" value="1"/>
</dbReference>
<evidence type="ECO:0000259" key="2">
    <source>
        <dbReference type="Pfam" id="PF22680"/>
    </source>
</evidence>
<feature type="domain" description="PLL-like beta propeller" evidence="3">
    <location>
        <begin position="1046"/>
        <end position="1141"/>
    </location>
</feature>
<evidence type="ECO:0000259" key="3">
    <source>
        <dbReference type="Pfam" id="PF26607"/>
    </source>
</evidence>
<dbReference type="SUPFAM" id="SSF89372">
    <property type="entry name" value="Fucose-specific lectin"/>
    <property type="match status" value="1"/>
</dbReference>
<proteinExistence type="predicted"/>
<dbReference type="Pfam" id="PF13320">
    <property type="entry name" value="GH123_cat"/>
    <property type="match status" value="1"/>
</dbReference>
<evidence type="ECO:0000259" key="1">
    <source>
        <dbReference type="Pfam" id="PF13320"/>
    </source>
</evidence>
<dbReference type="InterPro" id="IPR058502">
    <property type="entry name" value="PLL-like_beta-prop"/>
</dbReference>
<keyword evidence="5" id="KW-1185">Reference proteome</keyword>
<dbReference type="Proteomes" id="UP000579945">
    <property type="component" value="Unassembled WGS sequence"/>
</dbReference>
<protein>
    <recommendedName>
        <fullName evidence="6">Glycoside hydrolase 123 C-terminal domain-containing protein</fullName>
    </recommendedName>
</protein>
<feature type="domain" description="PLL-like beta propeller" evidence="3">
    <location>
        <begin position="778"/>
        <end position="1029"/>
    </location>
</feature>
<dbReference type="InterPro" id="IPR053850">
    <property type="entry name" value="Glyco_hydro_123_N_2"/>
</dbReference>
<reference evidence="4 5" key="1">
    <citation type="submission" date="2020-08" db="EMBL/GenBank/DDBJ databases">
        <title>Sequencing the genomes of 1000 actinobacteria strains.</title>
        <authorList>
            <person name="Klenk H.-P."/>
        </authorList>
    </citation>
    <scope>NUCLEOTIDE SEQUENCE [LARGE SCALE GENOMIC DNA]</scope>
    <source>
        <strain evidence="4 5">DSM 44320</strain>
    </source>
</reference>
<evidence type="ECO:0000313" key="4">
    <source>
        <dbReference type="EMBL" id="MBB3733992.1"/>
    </source>
</evidence>